<dbReference type="Proteomes" id="UP000593568">
    <property type="component" value="Unassembled WGS sequence"/>
</dbReference>
<gene>
    <name evidence="1" type="ORF">Gotri_012789</name>
</gene>
<accession>A0A7J9DRE7</accession>
<organism evidence="1 2">
    <name type="scientific">Gossypium trilobum</name>
    <dbReference type="NCBI Taxonomy" id="34281"/>
    <lineage>
        <taxon>Eukaryota</taxon>
        <taxon>Viridiplantae</taxon>
        <taxon>Streptophyta</taxon>
        <taxon>Embryophyta</taxon>
        <taxon>Tracheophyta</taxon>
        <taxon>Spermatophyta</taxon>
        <taxon>Magnoliopsida</taxon>
        <taxon>eudicotyledons</taxon>
        <taxon>Gunneridae</taxon>
        <taxon>Pentapetalae</taxon>
        <taxon>rosids</taxon>
        <taxon>malvids</taxon>
        <taxon>Malvales</taxon>
        <taxon>Malvaceae</taxon>
        <taxon>Malvoideae</taxon>
        <taxon>Gossypium</taxon>
    </lineage>
</organism>
<evidence type="ECO:0000313" key="2">
    <source>
        <dbReference type="Proteomes" id="UP000593568"/>
    </source>
</evidence>
<comment type="caution">
    <text evidence="1">The sequence shown here is derived from an EMBL/GenBank/DDBJ whole genome shotgun (WGS) entry which is preliminary data.</text>
</comment>
<keyword evidence="2" id="KW-1185">Reference proteome</keyword>
<proteinExistence type="predicted"/>
<reference evidence="1 2" key="1">
    <citation type="journal article" date="2019" name="Genome Biol. Evol.">
        <title>Insights into the evolution of the New World diploid cottons (Gossypium, subgenus Houzingenia) based on genome sequencing.</title>
        <authorList>
            <person name="Grover C.E."/>
            <person name="Arick M.A. 2nd"/>
            <person name="Thrash A."/>
            <person name="Conover J.L."/>
            <person name="Sanders W.S."/>
            <person name="Peterson D.G."/>
            <person name="Frelichowski J.E."/>
            <person name="Scheffler J.A."/>
            <person name="Scheffler B.E."/>
            <person name="Wendel J.F."/>
        </authorList>
    </citation>
    <scope>NUCLEOTIDE SEQUENCE [LARGE SCALE GENOMIC DNA]</scope>
    <source>
        <strain evidence="1">8</strain>
        <tissue evidence="1">Leaf</tissue>
    </source>
</reference>
<sequence length="26" mass="3058">MLLEAFETSLFHNNCFFFILDLFSTG</sequence>
<dbReference type="EMBL" id="JABEZW010000004">
    <property type="protein sequence ID" value="MBA0763332.1"/>
    <property type="molecule type" value="Genomic_DNA"/>
</dbReference>
<protein>
    <submittedName>
        <fullName evidence="1">Uncharacterized protein</fullName>
    </submittedName>
</protein>
<evidence type="ECO:0000313" key="1">
    <source>
        <dbReference type="EMBL" id="MBA0763332.1"/>
    </source>
</evidence>
<dbReference type="AlphaFoldDB" id="A0A7J9DRE7"/>
<name>A0A7J9DRE7_9ROSI</name>